<reference evidence="4 5" key="2">
    <citation type="submission" date="2018-11" db="EMBL/GenBank/DDBJ databases">
        <authorList>
            <consortium name="Pathogen Informatics"/>
        </authorList>
    </citation>
    <scope>NUCLEOTIDE SEQUENCE [LARGE SCALE GENOMIC DNA]</scope>
</reference>
<dbReference type="InterPro" id="IPR018488">
    <property type="entry name" value="cNMP-bd_CS"/>
</dbReference>
<keyword evidence="1" id="KW-1133">Transmembrane helix</keyword>
<evidence type="ECO:0000259" key="3">
    <source>
        <dbReference type="PROSITE" id="PS50042"/>
    </source>
</evidence>
<dbReference type="GO" id="GO:0035725">
    <property type="term" value="P:sodium ion transmembrane transport"/>
    <property type="evidence" value="ECO:0007669"/>
    <property type="project" value="TreeGrafter"/>
</dbReference>
<evidence type="ECO:0000256" key="1">
    <source>
        <dbReference type="SAM" id="Phobius"/>
    </source>
</evidence>
<dbReference type="PANTHER" id="PTHR45689:SF5">
    <property type="entry name" value="I[[H]] CHANNEL, ISOFORM E"/>
    <property type="match status" value="1"/>
</dbReference>
<dbReference type="SUPFAM" id="SSF81324">
    <property type="entry name" value="Voltage-gated potassium channels"/>
    <property type="match status" value="1"/>
</dbReference>
<reference evidence="6" key="1">
    <citation type="submission" date="2017-02" db="UniProtKB">
        <authorList>
            <consortium name="WormBaseParasite"/>
        </authorList>
    </citation>
    <scope>IDENTIFICATION</scope>
</reference>
<feature type="transmembrane region" description="Helical" evidence="1">
    <location>
        <begin position="77"/>
        <end position="102"/>
    </location>
</feature>
<feature type="signal peptide" evidence="2">
    <location>
        <begin position="1"/>
        <end position="21"/>
    </location>
</feature>
<dbReference type="AlphaFoldDB" id="A0A0R3WFG9"/>
<accession>A0A0R3WFG9</accession>
<evidence type="ECO:0000313" key="4">
    <source>
        <dbReference type="EMBL" id="VDK44338.1"/>
    </source>
</evidence>
<keyword evidence="2" id="KW-0732">Signal</keyword>
<dbReference type="PANTHER" id="PTHR45689">
    <property type="entry name" value="I[[H]] CHANNEL, ISOFORM E"/>
    <property type="match status" value="1"/>
</dbReference>
<dbReference type="PROSITE" id="PS50042">
    <property type="entry name" value="CNMP_BINDING_3"/>
    <property type="match status" value="1"/>
</dbReference>
<dbReference type="PROSITE" id="PS00888">
    <property type="entry name" value="CNMP_BINDING_1"/>
    <property type="match status" value="1"/>
</dbReference>
<proteinExistence type="predicted"/>
<feature type="domain" description="Cyclic nucleotide-binding" evidence="3">
    <location>
        <begin position="180"/>
        <end position="245"/>
    </location>
</feature>
<dbReference type="WBParaSite" id="TASK_0000961201-mRNA-1">
    <property type="protein sequence ID" value="TASK_0000961201-mRNA-1"/>
    <property type="gene ID" value="TASK_0000961201"/>
</dbReference>
<dbReference type="Proteomes" id="UP000282613">
    <property type="component" value="Unassembled WGS sequence"/>
</dbReference>
<dbReference type="GO" id="GO:0098855">
    <property type="term" value="C:HCN channel complex"/>
    <property type="evidence" value="ECO:0007669"/>
    <property type="project" value="TreeGrafter"/>
</dbReference>
<dbReference type="InterPro" id="IPR051413">
    <property type="entry name" value="K/Na_HCN_channel"/>
</dbReference>
<dbReference type="EMBL" id="UYRS01019281">
    <property type="protein sequence ID" value="VDK44338.1"/>
    <property type="molecule type" value="Genomic_DNA"/>
</dbReference>
<dbReference type="OrthoDB" id="421226at2759"/>
<feature type="chain" id="PRO_5043132764" evidence="2">
    <location>
        <begin position="22"/>
        <end position="251"/>
    </location>
</feature>
<evidence type="ECO:0000313" key="6">
    <source>
        <dbReference type="WBParaSite" id="TASK_0000961201-mRNA-1"/>
    </source>
</evidence>
<dbReference type="InterPro" id="IPR000595">
    <property type="entry name" value="cNMP-bd_dom"/>
</dbReference>
<evidence type="ECO:0000256" key="2">
    <source>
        <dbReference type="SAM" id="SignalP"/>
    </source>
</evidence>
<dbReference type="InterPro" id="IPR018490">
    <property type="entry name" value="cNMP-bd_dom_sf"/>
</dbReference>
<dbReference type="Pfam" id="PF00027">
    <property type="entry name" value="cNMP_binding"/>
    <property type="match status" value="1"/>
</dbReference>
<dbReference type="GO" id="GO:0005249">
    <property type="term" value="F:voltage-gated potassium channel activity"/>
    <property type="evidence" value="ECO:0007669"/>
    <property type="project" value="TreeGrafter"/>
</dbReference>
<dbReference type="STRING" id="60517.A0A0R3WFG9"/>
<dbReference type="SUPFAM" id="SSF51206">
    <property type="entry name" value="cAMP-binding domain-like"/>
    <property type="match status" value="1"/>
</dbReference>
<keyword evidence="1" id="KW-0472">Membrane</keyword>
<dbReference type="GO" id="GO:0003254">
    <property type="term" value="P:regulation of membrane depolarization"/>
    <property type="evidence" value="ECO:0007669"/>
    <property type="project" value="TreeGrafter"/>
</dbReference>
<organism evidence="6">
    <name type="scientific">Taenia asiatica</name>
    <name type="common">Asian tapeworm</name>
    <dbReference type="NCBI Taxonomy" id="60517"/>
    <lineage>
        <taxon>Eukaryota</taxon>
        <taxon>Metazoa</taxon>
        <taxon>Spiralia</taxon>
        <taxon>Lophotrochozoa</taxon>
        <taxon>Platyhelminthes</taxon>
        <taxon>Cestoda</taxon>
        <taxon>Eucestoda</taxon>
        <taxon>Cyclophyllidea</taxon>
        <taxon>Taeniidae</taxon>
        <taxon>Taenia</taxon>
    </lineage>
</organism>
<dbReference type="Gene3D" id="1.10.287.630">
    <property type="entry name" value="Helix hairpin bin"/>
    <property type="match status" value="1"/>
</dbReference>
<dbReference type="InterPro" id="IPR014710">
    <property type="entry name" value="RmlC-like_jellyroll"/>
</dbReference>
<keyword evidence="1" id="KW-0812">Transmembrane</keyword>
<evidence type="ECO:0000313" key="5">
    <source>
        <dbReference type="Proteomes" id="UP000282613"/>
    </source>
</evidence>
<dbReference type="Gene3D" id="2.60.120.10">
    <property type="entry name" value="Jelly Rolls"/>
    <property type="match status" value="1"/>
</dbReference>
<dbReference type="Gene3D" id="1.10.287.70">
    <property type="match status" value="1"/>
</dbReference>
<protein>
    <submittedName>
        <fullName evidence="6">Cyclic nucleotide-binding domain-containing protein</fullName>
    </submittedName>
</protein>
<keyword evidence="5" id="KW-1185">Reference proteome</keyword>
<dbReference type="CDD" id="cd00038">
    <property type="entry name" value="CAP_ED"/>
    <property type="match status" value="1"/>
</dbReference>
<name>A0A0R3WFG9_TAEAS</name>
<sequence>MGIFNLVLLMLLLGHWNACLQFFIPMLNNFPVDSWVIKCKLKDAGWFEQYTWALFKAMSHMLSIGYGRFPPTSSGEAWITIISMMTGSTCYALFVGHAAALIQSFDCSKKMYREKFKQVEEYMAYRKLPRVLRQKIANYYEHRYQGKMFNEVIILDELSECLREQIVNHNCRALVAAVPFFTYADRHFVSEVLMRLKYEVFQPGDWIIKEGQMGTKMYFIQEGIVDIVDTDGRVATSLSDGSYFGGEYIHS</sequence>
<gene>
    <name evidence="4" type="ORF">TASK_LOCUS9613</name>
</gene>